<keyword evidence="2" id="KW-1185">Reference proteome</keyword>
<protein>
    <submittedName>
        <fullName evidence="1">Uncharacterized protein</fullName>
    </submittedName>
</protein>
<accession>L8WU30</accession>
<evidence type="ECO:0000313" key="1">
    <source>
        <dbReference type="EMBL" id="ELU40267.1"/>
    </source>
</evidence>
<dbReference type="HOGENOM" id="CLU_1918492_0_0_1"/>
<dbReference type="Proteomes" id="UP000011668">
    <property type="component" value="Unassembled WGS sequence"/>
</dbReference>
<dbReference type="EMBL" id="AFRT01001469">
    <property type="protein sequence ID" value="ELU40267.1"/>
    <property type="molecule type" value="Genomic_DNA"/>
</dbReference>
<organism evidence="1 2">
    <name type="scientific">Thanatephorus cucumeris (strain AG1-IA)</name>
    <name type="common">Rice sheath blight fungus</name>
    <name type="synonym">Rhizoctonia solani</name>
    <dbReference type="NCBI Taxonomy" id="983506"/>
    <lineage>
        <taxon>Eukaryota</taxon>
        <taxon>Fungi</taxon>
        <taxon>Dikarya</taxon>
        <taxon>Basidiomycota</taxon>
        <taxon>Agaricomycotina</taxon>
        <taxon>Agaricomycetes</taxon>
        <taxon>Cantharellales</taxon>
        <taxon>Ceratobasidiaceae</taxon>
        <taxon>Rhizoctonia</taxon>
        <taxon>Rhizoctonia solani AG-1</taxon>
    </lineage>
</organism>
<comment type="caution">
    <text evidence="1">The sequence shown here is derived from an EMBL/GenBank/DDBJ whole genome shotgun (WGS) entry which is preliminary data.</text>
</comment>
<evidence type="ECO:0000313" key="2">
    <source>
        <dbReference type="Proteomes" id="UP000011668"/>
    </source>
</evidence>
<dbReference type="AlphaFoldDB" id="L8WU30"/>
<gene>
    <name evidence="1" type="ORF">AG1IA_05699</name>
</gene>
<reference evidence="1 2" key="1">
    <citation type="journal article" date="2013" name="Nat. Commun.">
        <title>The evolution and pathogenic mechanisms of the rice sheath blight pathogen.</title>
        <authorList>
            <person name="Zheng A."/>
            <person name="Lin R."/>
            <person name="Xu L."/>
            <person name="Qin P."/>
            <person name="Tang C."/>
            <person name="Ai P."/>
            <person name="Zhang D."/>
            <person name="Liu Y."/>
            <person name="Sun Z."/>
            <person name="Feng H."/>
            <person name="Wang Y."/>
            <person name="Chen Y."/>
            <person name="Liang X."/>
            <person name="Fu R."/>
            <person name="Li Q."/>
            <person name="Zhang J."/>
            <person name="Yu X."/>
            <person name="Xie Z."/>
            <person name="Ding L."/>
            <person name="Guan P."/>
            <person name="Tang J."/>
            <person name="Liang Y."/>
            <person name="Wang S."/>
            <person name="Deng Q."/>
            <person name="Li S."/>
            <person name="Zhu J."/>
            <person name="Wang L."/>
            <person name="Liu H."/>
            <person name="Li P."/>
        </authorList>
    </citation>
    <scope>NUCLEOTIDE SEQUENCE [LARGE SCALE GENOMIC DNA]</scope>
    <source>
        <strain evidence="2">AG-1 IA</strain>
    </source>
</reference>
<proteinExistence type="predicted"/>
<sequence length="132" mass="14851">MWHSSNTVQNCRFIVRTRASNAGYPDALPGRRPRNSDLDEQSYRDTRIISRCRGVTDSSTIKSTAVYIRVGNDSIMIEDRGEASATYTYTSDLAIPVVYYETKAEYVCPLFSRSSTIECPQAMRLIVSAAKH</sequence>
<name>L8WU30_THACA</name>